<feature type="region of interest" description="Disordered" evidence="7">
    <location>
        <begin position="333"/>
        <end position="383"/>
    </location>
</feature>
<keyword evidence="3 6" id="KW-0863">Zinc-finger</keyword>
<feature type="compositionally biased region" description="Basic and acidic residues" evidence="7">
    <location>
        <begin position="913"/>
        <end position="926"/>
    </location>
</feature>
<dbReference type="PANTHER" id="PTHR46156:SF1">
    <property type="entry name" value="ZINC FINGER CCCH DOMAIN-CONTAINING PROTEIN 3"/>
    <property type="match status" value="1"/>
</dbReference>
<feature type="compositionally biased region" description="Basic residues" evidence="7">
    <location>
        <begin position="1"/>
        <end position="16"/>
    </location>
</feature>
<dbReference type="GO" id="GO:0003677">
    <property type="term" value="F:DNA binding"/>
    <property type="evidence" value="ECO:0007669"/>
    <property type="project" value="UniProtKB-KW"/>
</dbReference>
<dbReference type="OrthoDB" id="3247158at2759"/>
<evidence type="ECO:0000256" key="3">
    <source>
        <dbReference type="ARBA" id="ARBA00022771"/>
    </source>
</evidence>
<dbReference type="GO" id="GO:0005634">
    <property type="term" value="C:nucleus"/>
    <property type="evidence" value="ECO:0007669"/>
    <property type="project" value="TreeGrafter"/>
</dbReference>
<reference evidence="9" key="1">
    <citation type="submission" date="2021-01" db="EMBL/GenBank/DDBJ databases">
        <title>Adiantum capillus-veneris genome.</title>
        <authorList>
            <person name="Fang Y."/>
            <person name="Liao Q."/>
        </authorList>
    </citation>
    <scope>NUCLEOTIDE SEQUENCE</scope>
    <source>
        <strain evidence="9">H3</strain>
        <tissue evidence="9">Leaf</tissue>
    </source>
</reference>
<dbReference type="PROSITE" id="PS50103">
    <property type="entry name" value="ZF_C3H1"/>
    <property type="match status" value="4"/>
</dbReference>
<organism evidence="9 10">
    <name type="scientific">Adiantum capillus-veneris</name>
    <name type="common">Maidenhair fern</name>
    <dbReference type="NCBI Taxonomy" id="13818"/>
    <lineage>
        <taxon>Eukaryota</taxon>
        <taxon>Viridiplantae</taxon>
        <taxon>Streptophyta</taxon>
        <taxon>Embryophyta</taxon>
        <taxon>Tracheophyta</taxon>
        <taxon>Polypodiopsida</taxon>
        <taxon>Polypodiidae</taxon>
        <taxon>Polypodiales</taxon>
        <taxon>Pteridineae</taxon>
        <taxon>Pteridaceae</taxon>
        <taxon>Vittarioideae</taxon>
        <taxon>Adiantum</taxon>
    </lineage>
</organism>
<feature type="zinc finger region" description="C3H1-type" evidence="6">
    <location>
        <begin position="1491"/>
        <end position="1520"/>
    </location>
</feature>
<feature type="compositionally biased region" description="Polar residues" evidence="7">
    <location>
        <begin position="361"/>
        <end position="373"/>
    </location>
</feature>
<feature type="domain" description="C3H1-type" evidence="8">
    <location>
        <begin position="1546"/>
        <end position="1572"/>
    </location>
</feature>
<feature type="compositionally biased region" description="Basic and acidic residues" evidence="7">
    <location>
        <begin position="272"/>
        <end position="290"/>
    </location>
</feature>
<proteinExistence type="predicted"/>
<feature type="region of interest" description="Disordered" evidence="7">
    <location>
        <begin position="400"/>
        <end position="420"/>
    </location>
</feature>
<feature type="compositionally biased region" description="Polar residues" evidence="7">
    <location>
        <begin position="932"/>
        <end position="947"/>
    </location>
</feature>
<keyword evidence="1 6" id="KW-0479">Metal-binding</keyword>
<gene>
    <name evidence="9" type="ORF">GOP47_0019405</name>
</gene>
<dbReference type="GO" id="GO:0008270">
    <property type="term" value="F:zinc ion binding"/>
    <property type="evidence" value="ECO:0007669"/>
    <property type="project" value="UniProtKB-KW"/>
</dbReference>
<evidence type="ECO:0000259" key="8">
    <source>
        <dbReference type="PROSITE" id="PS50103"/>
    </source>
</evidence>
<feature type="compositionally biased region" description="Basic and acidic residues" evidence="7">
    <location>
        <begin position="840"/>
        <end position="849"/>
    </location>
</feature>
<dbReference type="InterPro" id="IPR000571">
    <property type="entry name" value="Znf_CCCH"/>
</dbReference>
<name>A0A9D4UBG9_ADICA</name>
<feature type="domain" description="C3H1-type" evidence="8">
    <location>
        <begin position="1491"/>
        <end position="1520"/>
    </location>
</feature>
<evidence type="ECO:0000256" key="5">
    <source>
        <dbReference type="ARBA" id="ARBA00023125"/>
    </source>
</evidence>
<evidence type="ECO:0000313" key="10">
    <source>
        <dbReference type="Proteomes" id="UP000886520"/>
    </source>
</evidence>
<evidence type="ECO:0000313" key="9">
    <source>
        <dbReference type="EMBL" id="KAI5064710.1"/>
    </source>
</evidence>
<feature type="region of interest" description="Disordered" evidence="7">
    <location>
        <begin position="840"/>
        <end position="871"/>
    </location>
</feature>
<feature type="region of interest" description="Disordered" evidence="7">
    <location>
        <begin position="270"/>
        <end position="292"/>
    </location>
</feature>
<keyword evidence="5" id="KW-0238">DNA-binding</keyword>
<keyword evidence="10" id="KW-1185">Reference proteome</keyword>
<evidence type="ECO:0000256" key="1">
    <source>
        <dbReference type="ARBA" id="ARBA00022723"/>
    </source>
</evidence>
<feature type="compositionally biased region" description="Basic and acidic residues" evidence="7">
    <location>
        <begin position="209"/>
        <end position="231"/>
    </location>
</feature>
<sequence length="1728" mass="189655">MDSRLHSQRQRGRLRVSRAFTPPPQQQYVQQLPPAASSHFHPQQHPLQHRISLVEDHFPRAASSGAGIPLEHCDYATLLAYRQRINGLFSSQPSDMVPHLARSQNAVWSQAQRPQGFRGAENRLALSEEYGRQGPFDRDYRDTRDDLRSLSELDSSRRSAALSAKLFLDDVRPGFQRGSPFEPAPAVELSRHRIDREEALSHDSLFSKGSERGAERGLRKRNREEETSMDCRERALRHRRFHDPGLAALPRTPESSRDFPIVQRVLSSGRFVDGEDRQDRAASPRERQESLHISPVKSVKKKFPCHHRRTSSDVWYGSAPALKRLDESKDKLLNSNNPMDAHMRLRKINGQRDSKGHIPSPKTSSSMKNSTQLGVDATDPKNKLDDTEIFNIHKVSGTTRVTGQATPDMGHEAGGQNPKQRLAAKSLSSIRKALRAVESTPRSKNVKTRVIRVLGSDAKVCGVSPKNREGEREGNALDLQMMKGTASCKAAVQHDTRSSQQNVRKETFCGIKVKQEQLVLADKSTSLQTPTASELPISLCQNFADCGNKNHTDNNVFQHGHEKEQNLMSSDVALAPFLEQEKGHPCWLVATENSGHLGTRKTGIASLPSGMPMHEQITKDQDSVCPLLSLSVNIGAERIERGNAENHQSAVSCGSSLQDSLLSTNAMVTPLIASNTGGSGLVVEEIAAECEVRLFGKSLKAPVAKASLGTLRMSAPSVSTTPTPSLPLLQLVPDQQLGSVRHCSKALEADFDLPLDLTAHGTLKDNEAVGGISKQGEDAALVSSSLAILNSAVSTPEVVCKMQGTMSRSPDKLSEGVPNVGHGTMLEPSSFLSALASEKEADELLEKEPNGPSCTIPQPEPAAASATEQQEGTIGAHATTVLIEPVMSSGMASGQTMLKEDLPIKESLVQEDRSVSEASLEHDGRPEVFSTEKPTNYIPSKQVSSLHPQGRPHKLPGRAGANTWRRSVDNHVLSSSQVLSKPLPDKSLPKVVSQKVSEVAAYVRKGNSLVRASISSITGVSPSSNPGLVGVGKNLAGKGLANLSRATRGYPGFKNVVRNTTRSSFKQVFSVQKVAPQEATPKVVSCDKVSVAVEDSESLNTGAKSMMVVTPERQHSSSLSARTAGAEEFRPLVAVPEASSCELIASVQPRPQLPSGHSVTVGSKMPDSSTTLYVKSKANQLIAALPIKTPQVASCHANPNTQEIYYKKNNNQLVRNGSEAKGKTVEYQTSGSKTQAACQLSLKKVFRKRAYLSSSRVWTLKDGSSPQARSVLPLLFPWKRPGFGLAVCAGRYKALPKAKRGSLLFLISKKLQRLRKVQPVYSRSAGGFSLHRSGVLSLSGSNLKWTKSIERRSKQASEEATKAVAEVEKQQRKEKAKAASGVAESKVRRRLTREVSHRRGRIVTIGLARYKMDPLGRTLQRLPDQWCGNAEVKQSTNSAILSTPRRLSYDGTEYVRIGNGHKLVRDPKAATRALASEKVRWSLHTARSRRAKRQQYCLFFTRFGKCNKSDGDCTYIHDPEKVAICTKFLKGTCSGMNCLFSHKVIPERMPDCSFFLEGMCTNEKCPYRHVNVNPKAPICEGFLKGFCSEGDECNKKHTTVCPTFLATGECLDKSTCKLHHPKRKCKRAPTNNLWKSKSKKRRRYFGTESIESGQCADEVSFDGVSSSMDAGAEFIEVPDVIFDFEENEELRRKFPFIKEHMHIPQDLFQGEADTLIKPILLLQRPVPV</sequence>
<evidence type="ECO:0000256" key="2">
    <source>
        <dbReference type="ARBA" id="ARBA00022737"/>
    </source>
</evidence>
<feature type="zinc finger region" description="C3H1-type" evidence="6">
    <location>
        <begin position="1546"/>
        <end position="1572"/>
    </location>
</feature>
<feature type="domain" description="C3H1-type" evidence="8">
    <location>
        <begin position="1573"/>
        <end position="1600"/>
    </location>
</feature>
<accession>A0A9D4UBG9</accession>
<dbReference type="FunFam" id="4.10.1000.10:FF:000022">
    <property type="entry name" value="Zinc finger CCCH domain-containing protein 7"/>
    <property type="match status" value="1"/>
</dbReference>
<evidence type="ECO:0000256" key="6">
    <source>
        <dbReference type="PROSITE-ProRule" id="PRU00723"/>
    </source>
</evidence>
<feature type="domain" description="C3H1-type" evidence="8">
    <location>
        <begin position="1524"/>
        <end position="1545"/>
    </location>
</feature>
<keyword evidence="4 6" id="KW-0862">Zinc</keyword>
<dbReference type="Proteomes" id="UP000886520">
    <property type="component" value="Chromosome 19"/>
</dbReference>
<protein>
    <recommendedName>
        <fullName evidence="8">C3H1-type domain-containing protein</fullName>
    </recommendedName>
</protein>
<feature type="region of interest" description="Disordered" evidence="7">
    <location>
        <begin position="1"/>
        <end position="24"/>
    </location>
</feature>
<dbReference type="SMART" id="SM00356">
    <property type="entry name" value="ZnF_C3H1"/>
    <property type="match status" value="5"/>
</dbReference>
<dbReference type="PANTHER" id="PTHR46156">
    <property type="entry name" value="CCCH ZINGC FINGER"/>
    <property type="match status" value="1"/>
</dbReference>
<comment type="caution">
    <text evidence="9">The sequence shown here is derived from an EMBL/GenBank/DDBJ whole genome shotgun (WGS) entry which is preliminary data.</text>
</comment>
<dbReference type="Gene3D" id="4.10.1000.10">
    <property type="entry name" value="Zinc finger, CCCH-type"/>
    <property type="match status" value="2"/>
</dbReference>
<feature type="zinc finger region" description="C3H1-type" evidence="6">
    <location>
        <begin position="1524"/>
        <end position="1545"/>
    </location>
</feature>
<dbReference type="EMBL" id="JABFUD020000019">
    <property type="protein sequence ID" value="KAI5064710.1"/>
    <property type="molecule type" value="Genomic_DNA"/>
</dbReference>
<evidence type="ECO:0000256" key="4">
    <source>
        <dbReference type="ARBA" id="ARBA00022833"/>
    </source>
</evidence>
<feature type="zinc finger region" description="C3H1-type" evidence="6">
    <location>
        <begin position="1573"/>
        <end position="1600"/>
    </location>
</feature>
<dbReference type="FunFam" id="4.10.1000.10:FF:000008">
    <property type="entry name" value="zinc finger CCCH domain-containing protein 3"/>
    <property type="match status" value="1"/>
</dbReference>
<keyword evidence="2" id="KW-0677">Repeat</keyword>
<feature type="region of interest" description="Disordered" evidence="7">
    <location>
        <begin position="200"/>
        <end position="231"/>
    </location>
</feature>
<feature type="region of interest" description="Disordered" evidence="7">
    <location>
        <begin position="913"/>
        <end position="955"/>
    </location>
</feature>
<evidence type="ECO:0000256" key="7">
    <source>
        <dbReference type="SAM" id="MobiDB-lite"/>
    </source>
</evidence>